<dbReference type="PANTHER" id="PTHR13036">
    <property type="entry name" value="BETA1,4 MANNOSYLTRANSFERASE"/>
    <property type="match status" value="1"/>
</dbReference>
<evidence type="ECO:0000256" key="11">
    <source>
        <dbReference type="ARBA" id="ARBA00033088"/>
    </source>
</evidence>
<evidence type="ECO:0000256" key="7">
    <source>
        <dbReference type="ARBA" id="ARBA00022989"/>
    </source>
</evidence>
<dbReference type="PANTHER" id="PTHR13036:SF0">
    <property type="entry name" value="CHITOBIOSYLDIPHOSPHODOLICHOL BETA-MANNOSYLTRANSFERASE"/>
    <property type="match status" value="1"/>
</dbReference>
<name>A0A6P7TXB2_9MOLL</name>
<evidence type="ECO:0000256" key="3">
    <source>
        <dbReference type="ARBA" id="ARBA00022676"/>
    </source>
</evidence>
<dbReference type="Pfam" id="PF00534">
    <property type="entry name" value="Glycos_transf_1"/>
    <property type="match status" value="1"/>
</dbReference>
<comment type="catalytic activity">
    <reaction evidence="12">
        <text>an N,N'-diacetylchitobiosyl-diphospho-di-trans,poly-cis-dolichol + GDP-alpha-D-mannose = a beta-D-Man-(1-&gt;4)-beta-D-GlcNAc-(1-&gt;4)-alpha-D-GlcNAc-diphospho-di-trans,poly-cis-dolichol + GDP + H(+)</text>
        <dbReference type="Rhea" id="RHEA:13865"/>
        <dbReference type="Rhea" id="RHEA-COMP:19510"/>
        <dbReference type="Rhea" id="RHEA-COMP:19511"/>
        <dbReference type="ChEBI" id="CHEBI:15378"/>
        <dbReference type="ChEBI" id="CHEBI:57269"/>
        <dbReference type="ChEBI" id="CHEBI:57527"/>
        <dbReference type="ChEBI" id="CHEBI:58189"/>
        <dbReference type="ChEBI" id="CHEBI:58472"/>
        <dbReference type="EC" id="2.4.1.142"/>
    </reaction>
    <physiologicalReaction direction="left-to-right" evidence="12">
        <dbReference type="Rhea" id="RHEA:13866"/>
    </physiologicalReaction>
</comment>
<feature type="domain" description="Glycosyl transferase family 1" evidence="14">
    <location>
        <begin position="137"/>
        <end position="221"/>
    </location>
</feature>
<organism evidence="15 16">
    <name type="scientific">Octopus sinensis</name>
    <name type="common">East Asian common octopus</name>
    <dbReference type="NCBI Taxonomy" id="2607531"/>
    <lineage>
        <taxon>Eukaryota</taxon>
        <taxon>Metazoa</taxon>
        <taxon>Spiralia</taxon>
        <taxon>Lophotrochozoa</taxon>
        <taxon>Mollusca</taxon>
        <taxon>Cephalopoda</taxon>
        <taxon>Coleoidea</taxon>
        <taxon>Octopodiformes</taxon>
        <taxon>Octopoda</taxon>
        <taxon>Incirrata</taxon>
        <taxon>Octopodidae</taxon>
        <taxon>Octopus</taxon>
    </lineage>
</organism>
<proteinExistence type="predicted"/>
<dbReference type="RefSeq" id="XP_029653922.1">
    <property type="nucleotide sequence ID" value="XM_029798062.1"/>
</dbReference>
<dbReference type="InterPro" id="IPR026051">
    <property type="entry name" value="ALG1-like"/>
</dbReference>
<keyword evidence="6" id="KW-0256">Endoplasmic reticulum</keyword>
<keyword evidence="3" id="KW-0328">Glycosyltransferase</keyword>
<protein>
    <recommendedName>
        <fullName evidence="10">Beta-1,4-mannosyltransferase</fullName>
    </recommendedName>
    <alternativeName>
        <fullName evidence="11">GDP-Man:GlcNAc2-PP-dolichol mannosyltransferase</fullName>
    </alternativeName>
    <alternativeName>
        <fullName evidence="9">GDP-mannose-dolichol diphosphochitobiose mannosyltransferase</fullName>
    </alternativeName>
</protein>
<evidence type="ECO:0000256" key="2">
    <source>
        <dbReference type="ARBA" id="ARBA00004922"/>
    </source>
</evidence>
<evidence type="ECO:0000313" key="16">
    <source>
        <dbReference type="RefSeq" id="XP_029653922.1"/>
    </source>
</evidence>
<dbReference type="SUPFAM" id="SSF53756">
    <property type="entry name" value="UDP-Glycosyltransferase/glycogen phosphorylase"/>
    <property type="match status" value="1"/>
</dbReference>
<keyword evidence="7 13" id="KW-1133">Transmembrane helix</keyword>
<evidence type="ECO:0000259" key="14">
    <source>
        <dbReference type="Pfam" id="PF00534"/>
    </source>
</evidence>
<evidence type="ECO:0000313" key="15">
    <source>
        <dbReference type="Proteomes" id="UP000515154"/>
    </source>
</evidence>
<evidence type="ECO:0000256" key="12">
    <source>
        <dbReference type="ARBA" id="ARBA00045071"/>
    </source>
</evidence>
<keyword evidence="5 13" id="KW-0812">Transmembrane</keyword>
<dbReference type="Proteomes" id="UP000515154">
    <property type="component" value="Unplaced"/>
</dbReference>
<dbReference type="InterPro" id="IPR001296">
    <property type="entry name" value="Glyco_trans_1"/>
</dbReference>
<sequence length="226" mass="25836">MSAIRLYMNILRYLLRCGKGTPVAAVVVVGDIGRSPRMQNHSVSLSENGYKTLIFGFHESTPIDNVIKNEKIKIINISRINNIFSKNSILNYFIKSVWLHLSLFFSMLLHIRHHIILVQFIHEEPHFVYEEIASSSLLRNIQCFITGKGPLKEQYLESISQRGYKHVTITTLWLEAEDYPLMLRAADVGVSLHTSSSGLDLPMKVVDMMAAGLVVLAYHYPWFLLF</sequence>
<accession>A0A6P7TXB2</accession>
<evidence type="ECO:0000256" key="4">
    <source>
        <dbReference type="ARBA" id="ARBA00022679"/>
    </source>
</evidence>
<dbReference type="Gene3D" id="3.40.50.2000">
    <property type="entry name" value="Glycogen Phosphorylase B"/>
    <property type="match status" value="1"/>
</dbReference>
<comment type="pathway">
    <text evidence="2">Protein modification; protein glycosylation.</text>
</comment>
<evidence type="ECO:0000256" key="10">
    <source>
        <dbReference type="ARBA" id="ARBA00031566"/>
    </source>
</evidence>
<keyword evidence="15" id="KW-1185">Reference proteome</keyword>
<dbReference type="GO" id="GO:0004578">
    <property type="term" value="F:chitobiosyldiphosphodolichol beta-mannosyltransferase activity"/>
    <property type="evidence" value="ECO:0007669"/>
    <property type="project" value="UniProtKB-EC"/>
</dbReference>
<evidence type="ECO:0000256" key="8">
    <source>
        <dbReference type="ARBA" id="ARBA00023136"/>
    </source>
</evidence>
<feature type="transmembrane region" description="Helical" evidence="13">
    <location>
        <begin position="92"/>
        <end position="111"/>
    </location>
</feature>
<dbReference type="KEGG" id="osn:115227148"/>
<evidence type="ECO:0000256" key="6">
    <source>
        <dbReference type="ARBA" id="ARBA00022824"/>
    </source>
</evidence>
<evidence type="ECO:0000256" key="9">
    <source>
        <dbReference type="ARBA" id="ARBA00031434"/>
    </source>
</evidence>
<evidence type="ECO:0000256" key="5">
    <source>
        <dbReference type="ARBA" id="ARBA00022692"/>
    </source>
</evidence>
<keyword evidence="4" id="KW-0808">Transferase</keyword>
<reference evidence="16" key="1">
    <citation type="submission" date="2025-08" db="UniProtKB">
        <authorList>
            <consortium name="RefSeq"/>
        </authorList>
    </citation>
    <scope>IDENTIFICATION</scope>
</reference>
<dbReference type="AlphaFoldDB" id="A0A6P7TXB2"/>
<gene>
    <name evidence="16" type="primary">LOC115227148</name>
</gene>
<evidence type="ECO:0000256" key="1">
    <source>
        <dbReference type="ARBA" id="ARBA00004389"/>
    </source>
</evidence>
<evidence type="ECO:0000256" key="13">
    <source>
        <dbReference type="SAM" id="Phobius"/>
    </source>
</evidence>
<dbReference type="GO" id="GO:0005789">
    <property type="term" value="C:endoplasmic reticulum membrane"/>
    <property type="evidence" value="ECO:0007669"/>
    <property type="project" value="UniProtKB-SubCell"/>
</dbReference>
<comment type="subcellular location">
    <subcellularLocation>
        <location evidence="1">Endoplasmic reticulum membrane</location>
        <topology evidence="1">Single-pass membrane protein</topology>
    </subcellularLocation>
</comment>
<keyword evidence="8 13" id="KW-0472">Membrane</keyword>